<keyword evidence="2" id="KW-0472">Membrane</keyword>
<evidence type="ECO:0000313" key="4">
    <source>
        <dbReference type="Proteomes" id="UP000094801"/>
    </source>
</evidence>
<proteinExistence type="inferred from homology"/>
<protein>
    <recommendedName>
        <fullName evidence="5">Thioesterase domain-containing protein</fullName>
    </recommendedName>
</protein>
<dbReference type="SUPFAM" id="SSF54637">
    <property type="entry name" value="Thioesterase/thiol ester dehydrase-isomerase"/>
    <property type="match status" value="1"/>
</dbReference>
<dbReference type="PANTHER" id="PTHR12475:SF4">
    <property type="entry name" value="PROTEIN THEM6"/>
    <property type="match status" value="1"/>
</dbReference>
<dbReference type="InterPro" id="IPR051490">
    <property type="entry name" value="THEM6_lcsJ_thioesterase"/>
</dbReference>
<organism evidence="3 4">
    <name type="scientific">[Candida] arabinofermentans NRRL YB-2248</name>
    <dbReference type="NCBI Taxonomy" id="983967"/>
    <lineage>
        <taxon>Eukaryota</taxon>
        <taxon>Fungi</taxon>
        <taxon>Dikarya</taxon>
        <taxon>Ascomycota</taxon>
        <taxon>Saccharomycotina</taxon>
        <taxon>Pichiomycetes</taxon>
        <taxon>Pichiales</taxon>
        <taxon>Pichiaceae</taxon>
        <taxon>Ogataea</taxon>
        <taxon>Ogataea/Candida clade</taxon>
    </lineage>
</organism>
<dbReference type="Proteomes" id="UP000094801">
    <property type="component" value="Unassembled WGS sequence"/>
</dbReference>
<dbReference type="CDD" id="cd00586">
    <property type="entry name" value="4HBT"/>
    <property type="match status" value="1"/>
</dbReference>
<dbReference type="EMBL" id="KV453850">
    <property type="protein sequence ID" value="ODV86375.1"/>
    <property type="molecule type" value="Genomic_DNA"/>
</dbReference>
<keyword evidence="2" id="KW-0812">Transmembrane</keyword>
<evidence type="ECO:0000313" key="3">
    <source>
        <dbReference type="EMBL" id="ODV86375.1"/>
    </source>
</evidence>
<feature type="transmembrane region" description="Helical" evidence="2">
    <location>
        <begin position="6"/>
        <end position="28"/>
    </location>
</feature>
<evidence type="ECO:0000256" key="2">
    <source>
        <dbReference type="SAM" id="Phobius"/>
    </source>
</evidence>
<dbReference type="OrthoDB" id="265761at2759"/>
<dbReference type="Pfam" id="PF13279">
    <property type="entry name" value="4HBT_2"/>
    <property type="match status" value="1"/>
</dbReference>
<dbReference type="InterPro" id="IPR029069">
    <property type="entry name" value="HotDog_dom_sf"/>
</dbReference>
<dbReference type="AlphaFoldDB" id="A0A1E4T3Q1"/>
<evidence type="ECO:0000256" key="1">
    <source>
        <dbReference type="ARBA" id="ARBA00038476"/>
    </source>
</evidence>
<name>A0A1E4T3Q1_9ASCO</name>
<accession>A0A1E4T3Q1</accession>
<reference evidence="4" key="1">
    <citation type="submission" date="2016-04" db="EMBL/GenBank/DDBJ databases">
        <title>Comparative genomics of biotechnologically important yeasts.</title>
        <authorList>
            <consortium name="DOE Joint Genome Institute"/>
            <person name="Riley R."/>
            <person name="Haridas S."/>
            <person name="Wolfe K.H."/>
            <person name="Lopes M.R."/>
            <person name="Hittinger C.T."/>
            <person name="Goker M."/>
            <person name="Salamov A."/>
            <person name="Wisecaver J."/>
            <person name="Long T.M."/>
            <person name="Aerts A.L."/>
            <person name="Barry K."/>
            <person name="Choi C."/>
            <person name="Clum A."/>
            <person name="Coughlan A.Y."/>
            <person name="Deshpande S."/>
            <person name="Douglass A.P."/>
            <person name="Hanson S.J."/>
            <person name="Klenk H.-P."/>
            <person name="Labutti K."/>
            <person name="Lapidus A."/>
            <person name="Lindquist E."/>
            <person name="Lipzen A."/>
            <person name="Meier-Kolthoff J.P."/>
            <person name="Ohm R.A."/>
            <person name="Otillar R.P."/>
            <person name="Pangilinan J."/>
            <person name="Peng Y."/>
            <person name="Rokas A."/>
            <person name="Rosa C.A."/>
            <person name="Scheuner C."/>
            <person name="Sibirny A.A."/>
            <person name="Slot J.C."/>
            <person name="Stielow J.B."/>
            <person name="Sun H."/>
            <person name="Kurtzman C.P."/>
            <person name="Blackwell M."/>
            <person name="Grigoriev I.V."/>
            <person name="Jeffries T.W."/>
        </authorList>
    </citation>
    <scope>NUCLEOTIDE SEQUENCE [LARGE SCALE GENOMIC DNA]</scope>
    <source>
        <strain evidence="4">NRRL YB-2248</strain>
    </source>
</reference>
<keyword evidence="2" id="KW-1133">Transmembrane helix</keyword>
<comment type="similarity">
    <text evidence="1">Belongs to the lcsJ thioesterase family.</text>
</comment>
<dbReference type="PANTHER" id="PTHR12475">
    <property type="match status" value="1"/>
</dbReference>
<keyword evidence="4" id="KW-1185">Reference proteome</keyword>
<sequence length="218" mass="25403">MYLKNILLTIVGLLGISSVKYLPFVYFIRFYKTAIKYLYFTSPPKISSANKLDLFIEVRRSTYCCPLECDFFGLHKNNGTYQTELDFCRTETVLNRLQSFFTDFKKQTGRIPYVPLATYSISFLKEIKPFQVYHMDTRILTWDEKWLFTLSLFKVGDRIHSISVGKMVFKDGRKTIAPQEVIAACGYASDDVERVRLANFKYVTGFVDQTELLKAEFI</sequence>
<gene>
    <name evidence="3" type="ORF">CANARDRAFT_6854</name>
</gene>
<evidence type="ECO:0008006" key="5">
    <source>
        <dbReference type="Google" id="ProtNLM"/>
    </source>
</evidence>